<comment type="similarity">
    <text evidence="1">Belongs to the thioredoxin family.</text>
</comment>
<dbReference type="Pfam" id="PF06110">
    <property type="entry name" value="TXD17-like_Trx"/>
    <property type="match status" value="1"/>
</dbReference>
<reference evidence="3 4" key="1">
    <citation type="journal article" date="2021" name="Nat. Commun.">
        <title>Genetic determinants of endophytism in the Arabidopsis root mycobiome.</title>
        <authorList>
            <person name="Mesny F."/>
            <person name="Miyauchi S."/>
            <person name="Thiergart T."/>
            <person name="Pickel B."/>
            <person name="Atanasova L."/>
            <person name="Karlsson M."/>
            <person name="Huettel B."/>
            <person name="Barry K.W."/>
            <person name="Haridas S."/>
            <person name="Chen C."/>
            <person name="Bauer D."/>
            <person name="Andreopoulos W."/>
            <person name="Pangilinan J."/>
            <person name="LaButti K."/>
            <person name="Riley R."/>
            <person name="Lipzen A."/>
            <person name="Clum A."/>
            <person name="Drula E."/>
            <person name="Henrissat B."/>
            <person name="Kohler A."/>
            <person name="Grigoriev I.V."/>
            <person name="Martin F.M."/>
            <person name="Hacquard S."/>
        </authorList>
    </citation>
    <scope>NUCLEOTIDE SEQUENCE [LARGE SCALE GENOMIC DNA]</scope>
    <source>
        <strain evidence="3 4">MPI-CAGE-CH-0241</strain>
    </source>
</reference>
<protein>
    <recommendedName>
        <fullName evidence="2">Thioredoxin domain-containing protein</fullName>
    </recommendedName>
</protein>
<dbReference type="InterPro" id="IPR045108">
    <property type="entry name" value="TXNDC17-like"/>
</dbReference>
<accession>A0A9P8WB63</accession>
<dbReference type="EMBL" id="JAGPYM010000005">
    <property type="protein sequence ID" value="KAH6894357.1"/>
    <property type="molecule type" value="Genomic_DNA"/>
</dbReference>
<keyword evidence="4" id="KW-1185">Reference proteome</keyword>
<sequence>MPLIDADTPPSDAATHYVVYFASGEPSWCPDCRDAVAPLKNVFGSDDAPTAYIVRVGSREEWRGKQINKYRKAPYNIQGVPTVVRVENGEEVARLGDFESQQESYLRKLIA</sequence>
<dbReference type="OrthoDB" id="78947at2759"/>
<organism evidence="3 4">
    <name type="scientific">Thelonectria olida</name>
    <dbReference type="NCBI Taxonomy" id="1576542"/>
    <lineage>
        <taxon>Eukaryota</taxon>
        <taxon>Fungi</taxon>
        <taxon>Dikarya</taxon>
        <taxon>Ascomycota</taxon>
        <taxon>Pezizomycotina</taxon>
        <taxon>Sordariomycetes</taxon>
        <taxon>Hypocreomycetidae</taxon>
        <taxon>Hypocreales</taxon>
        <taxon>Nectriaceae</taxon>
        <taxon>Thelonectria</taxon>
    </lineage>
</organism>
<gene>
    <name evidence="3" type="ORF">B0T10DRAFT_558495</name>
</gene>
<comment type="caution">
    <text evidence="3">The sequence shown here is derived from an EMBL/GenBank/DDBJ whole genome shotgun (WGS) entry which is preliminary data.</text>
</comment>
<dbReference type="Gene3D" id="3.40.30.10">
    <property type="entry name" value="Glutaredoxin"/>
    <property type="match status" value="1"/>
</dbReference>
<feature type="domain" description="Thioredoxin" evidence="2">
    <location>
        <begin position="26"/>
        <end position="109"/>
    </location>
</feature>
<evidence type="ECO:0000256" key="1">
    <source>
        <dbReference type="ARBA" id="ARBA00008987"/>
    </source>
</evidence>
<dbReference type="InterPro" id="IPR010357">
    <property type="entry name" value="TXNDC17_dom"/>
</dbReference>
<dbReference type="GO" id="GO:0047134">
    <property type="term" value="F:protein-disulfide reductase [NAD(P)H] activity"/>
    <property type="evidence" value="ECO:0007669"/>
    <property type="project" value="InterPro"/>
</dbReference>
<dbReference type="SUPFAM" id="SSF52833">
    <property type="entry name" value="Thioredoxin-like"/>
    <property type="match status" value="1"/>
</dbReference>
<name>A0A9P8WB63_9HYPO</name>
<dbReference type="PANTHER" id="PTHR12452">
    <property type="entry name" value="42-9-9 PROTEIN-RELATED"/>
    <property type="match status" value="1"/>
</dbReference>
<dbReference type="PANTHER" id="PTHR12452:SF0">
    <property type="entry name" value="THIOREDOXIN DOMAIN-CONTAINING PROTEIN 17"/>
    <property type="match status" value="1"/>
</dbReference>
<dbReference type="GO" id="GO:0005829">
    <property type="term" value="C:cytosol"/>
    <property type="evidence" value="ECO:0007669"/>
    <property type="project" value="TreeGrafter"/>
</dbReference>
<proteinExistence type="inferred from homology"/>
<evidence type="ECO:0000313" key="4">
    <source>
        <dbReference type="Proteomes" id="UP000777438"/>
    </source>
</evidence>
<evidence type="ECO:0000313" key="3">
    <source>
        <dbReference type="EMBL" id="KAH6894357.1"/>
    </source>
</evidence>
<dbReference type="InterPro" id="IPR036249">
    <property type="entry name" value="Thioredoxin-like_sf"/>
</dbReference>
<dbReference type="Proteomes" id="UP000777438">
    <property type="component" value="Unassembled WGS sequence"/>
</dbReference>
<evidence type="ECO:0000259" key="2">
    <source>
        <dbReference type="Pfam" id="PF06110"/>
    </source>
</evidence>
<dbReference type="AlphaFoldDB" id="A0A9P8WB63"/>